<dbReference type="RefSeq" id="WP_160217003.1">
    <property type="nucleotide sequence ID" value="NZ_AP025232.1"/>
</dbReference>
<dbReference type="AlphaFoldDB" id="A0AAE4RVL4"/>
<sequence length="56" mass="6451">MGQSEEKRSTGKRKDEGKKIKRPAAKPEGDDNTGKRKLKKFLNNMVCISLEIRIEY</sequence>
<evidence type="ECO:0000313" key="3">
    <source>
        <dbReference type="Proteomes" id="UP001181258"/>
    </source>
</evidence>
<organism evidence="2 3">
    <name type="scientific">Phocaeicola vulgatus</name>
    <name type="common">Bacteroides vulgatus</name>
    <dbReference type="NCBI Taxonomy" id="821"/>
    <lineage>
        <taxon>Bacteria</taxon>
        <taxon>Pseudomonadati</taxon>
        <taxon>Bacteroidota</taxon>
        <taxon>Bacteroidia</taxon>
        <taxon>Bacteroidales</taxon>
        <taxon>Bacteroidaceae</taxon>
        <taxon>Phocaeicola</taxon>
    </lineage>
</organism>
<comment type="caution">
    <text evidence="2">The sequence shown here is derived from an EMBL/GenBank/DDBJ whole genome shotgun (WGS) entry which is preliminary data.</text>
</comment>
<feature type="compositionally biased region" description="Basic and acidic residues" evidence="1">
    <location>
        <begin position="1"/>
        <end position="18"/>
    </location>
</feature>
<proteinExistence type="predicted"/>
<gene>
    <name evidence="2" type="ORF">RVY68_21990</name>
</gene>
<dbReference type="Proteomes" id="UP001181258">
    <property type="component" value="Unassembled WGS sequence"/>
</dbReference>
<evidence type="ECO:0000313" key="2">
    <source>
        <dbReference type="EMBL" id="MDU0251250.1"/>
    </source>
</evidence>
<accession>A0AAE4RVL4</accession>
<name>A0AAE4RVL4_PHOVU</name>
<reference evidence="2" key="1">
    <citation type="submission" date="2023-10" db="EMBL/GenBank/DDBJ databases">
        <title>Genome of potential pathogenic bacteria in Crohn's disease.</title>
        <authorList>
            <person name="Rodriguez-Palacios A."/>
        </authorList>
    </citation>
    <scope>NUCLEOTIDE SEQUENCE</scope>
    <source>
        <strain evidence="2">CavFT-hAR107</strain>
    </source>
</reference>
<evidence type="ECO:0000256" key="1">
    <source>
        <dbReference type="SAM" id="MobiDB-lite"/>
    </source>
</evidence>
<dbReference type="EMBL" id="JAWDHD010000013">
    <property type="protein sequence ID" value="MDU0251250.1"/>
    <property type="molecule type" value="Genomic_DNA"/>
</dbReference>
<feature type="compositionally biased region" description="Basic and acidic residues" evidence="1">
    <location>
        <begin position="25"/>
        <end position="34"/>
    </location>
</feature>
<feature type="region of interest" description="Disordered" evidence="1">
    <location>
        <begin position="1"/>
        <end position="37"/>
    </location>
</feature>
<protein>
    <submittedName>
        <fullName evidence="2">Uncharacterized protein</fullName>
    </submittedName>
</protein>